<protein>
    <submittedName>
        <fullName evidence="12">Zinc import ATP-binding protein ZnuC</fullName>
    </submittedName>
</protein>
<dbReference type="InterPro" id="IPR027417">
    <property type="entry name" value="P-loop_NTPase"/>
</dbReference>
<dbReference type="PANTHER" id="PTHR42734">
    <property type="entry name" value="METAL TRANSPORT SYSTEM ATP-BINDING PROTEIN TM_0124-RELATED"/>
    <property type="match status" value="1"/>
</dbReference>
<keyword evidence="2" id="KW-1003">Cell membrane</keyword>
<dbReference type="GO" id="GO:0005524">
    <property type="term" value="F:ATP binding"/>
    <property type="evidence" value="ECO:0007669"/>
    <property type="project" value="UniProtKB-KW"/>
</dbReference>
<keyword evidence="8" id="KW-0406">Ion transport</keyword>
<sequence>MTGVGKPEGVLLRAEGLAVRLGGRVILHGVDLTLRRGEIVTVIGPNGGGKTTLLRAVLGLLKPSAGRAFVADGVTVGYVPQRFALDRVMPMTVARLMSLTARPGRGAIERALTETGTAHLIDASVHGLSGGELQRVLLARALVRAPDLLVLDEPVQGVDFTGEAALYELIGTIRDRHACGVLMVSHDLHVVMAATDRVVCVNGHVCCTGAPHEVSGNAEVRRLFGPQAELFALYRHHHDHEHDLTGEPVAGHVDHRRDHHDHHHPHGHSHGAAGHAG</sequence>
<comment type="caution">
    <text evidence="12">The sequence shown here is derived from an EMBL/GenBank/DDBJ whole genome shotgun (WGS) entry which is preliminary data.</text>
</comment>
<evidence type="ECO:0000256" key="5">
    <source>
        <dbReference type="ARBA" id="ARBA00022840"/>
    </source>
</evidence>
<feature type="domain" description="ABC transporter" evidence="11">
    <location>
        <begin position="12"/>
        <end position="227"/>
    </location>
</feature>
<dbReference type="Gene3D" id="3.40.50.300">
    <property type="entry name" value="P-loop containing nucleotide triphosphate hydrolases"/>
    <property type="match status" value="1"/>
</dbReference>
<dbReference type="SUPFAM" id="SSF52540">
    <property type="entry name" value="P-loop containing nucleoside triphosphate hydrolases"/>
    <property type="match status" value="1"/>
</dbReference>
<reference evidence="12" key="1">
    <citation type="journal article" date="2014" name="Int. J. Syst. Evol. Microbiol.">
        <title>Complete genome sequence of Corynebacterium casei LMG S-19264T (=DSM 44701T), isolated from a smear-ripened cheese.</title>
        <authorList>
            <consortium name="US DOE Joint Genome Institute (JGI-PGF)"/>
            <person name="Walter F."/>
            <person name="Albersmeier A."/>
            <person name="Kalinowski J."/>
            <person name="Ruckert C."/>
        </authorList>
    </citation>
    <scope>NUCLEOTIDE SEQUENCE</scope>
    <source>
        <strain evidence="12">KCTC 42651</strain>
    </source>
</reference>
<keyword evidence="4" id="KW-0862">Zinc</keyword>
<proteinExistence type="predicted"/>
<keyword evidence="9" id="KW-0472">Membrane</keyword>
<dbReference type="PROSITE" id="PS00211">
    <property type="entry name" value="ABC_TRANSPORTER_1"/>
    <property type="match status" value="1"/>
</dbReference>
<name>A0A919CSJ4_9PROT</name>
<keyword evidence="1" id="KW-0813">Transport</keyword>
<dbReference type="PANTHER" id="PTHR42734:SF9">
    <property type="entry name" value="ZINC IMPORT ATP-BINDING PROTEIN ZNUC"/>
    <property type="match status" value="1"/>
</dbReference>
<evidence type="ECO:0000256" key="6">
    <source>
        <dbReference type="ARBA" id="ARBA00022906"/>
    </source>
</evidence>
<evidence type="ECO:0000259" key="11">
    <source>
        <dbReference type="PROSITE" id="PS50893"/>
    </source>
</evidence>
<keyword evidence="7" id="KW-1278">Translocase</keyword>
<feature type="region of interest" description="Disordered" evidence="10">
    <location>
        <begin position="250"/>
        <end position="277"/>
    </location>
</feature>
<dbReference type="Pfam" id="PF00005">
    <property type="entry name" value="ABC_tran"/>
    <property type="match status" value="1"/>
</dbReference>
<evidence type="ECO:0000313" key="13">
    <source>
        <dbReference type="Proteomes" id="UP000630353"/>
    </source>
</evidence>
<keyword evidence="6" id="KW-0864">Zinc transport</keyword>
<dbReference type="InterPro" id="IPR003439">
    <property type="entry name" value="ABC_transporter-like_ATP-bd"/>
</dbReference>
<reference evidence="12" key="2">
    <citation type="submission" date="2020-09" db="EMBL/GenBank/DDBJ databases">
        <authorList>
            <person name="Sun Q."/>
            <person name="Kim S."/>
        </authorList>
    </citation>
    <scope>NUCLEOTIDE SEQUENCE</scope>
    <source>
        <strain evidence="12">KCTC 42651</strain>
    </source>
</reference>
<dbReference type="PROSITE" id="PS50893">
    <property type="entry name" value="ABC_TRANSPORTER_2"/>
    <property type="match status" value="1"/>
</dbReference>
<keyword evidence="3" id="KW-0547">Nucleotide-binding</keyword>
<gene>
    <name evidence="12" type="primary">znuC</name>
    <name evidence="12" type="ORF">GCM10017083_40680</name>
</gene>
<evidence type="ECO:0000256" key="7">
    <source>
        <dbReference type="ARBA" id="ARBA00022967"/>
    </source>
</evidence>
<accession>A0A919CSJ4</accession>
<dbReference type="InterPro" id="IPR050153">
    <property type="entry name" value="Metal_Ion_Import_ABC"/>
</dbReference>
<organism evidence="12 13">
    <name type="scientific">Thalassobaculum fulvum</name>
    <dbReference type="NCBI Taxonomy" id="1633335"/>
    <lineage>
        <taxon>Bacteria</taxon>
        <taxon>Pseudomonadati</taxon>
        <taxon>Pseudomonadota</taxon>
        <taxon>Alphaproteobacteria</taxon>
        <taxon>Rhodospirillales</taxon>
        <taxon>Thalassobaculaceae</taxon>
        <taxon>Thalassobaculum</taxon>
    </lineage>
</organism>
<dbReference type="SMART" id="SM00382">
    <property type="entry name" value="AAA"/>
    <property type="match status" value="1"/>
</dbReference>
<evidence type="ECO:0000256" key="8">
    <source>
        <dbReference type="ARBA" id="ARBA00023065"/>
    </source>
</evidence>
<dbReference type="GO" id="GO:0016887">
    <property type="term" value="F:ATP hydrolysis activity"/>
    <property type="evidence" value="ECO:0007669"/>
    <property type="project" value="InterPro"/>
</dbReference>
<dbReference type="GO" id="GO:0010043">
    <property type="term" value="P:response to zinc ion"/>
    <property type="evidence" value="ECO:0007669"/>
    <property type="project" value="TreeGrafter"/>
</dbReference>
<dbReference type="EMBL" id="BMZS01000010">
    <property type="protein sequence ID" value="GHD58150.1"/>
    <property type="molecule type" value="Genomic_DNA"/>
</dbReference>
<evidence type="ECO:0000256" key="9">
    <source>
        <dbReference type="ARBA" id="ARBA00023136"/>
    </source>
</evidence>
<evidence type="ECO:0000256" key="3">
    <source>
        <dbReference type="ARBA" id="ARBA00022741"/>
    </source>
</evidence>
<dbReference type="RefSeq" id="WP_189993054.1">
    <property type="nucleotide sequence ID" value="NZ_BMZS01000010.1"/>
</dbReference>
<keyword evidence="13" id="KW-1185">Reference proteome</keyword>
<keyword evidence="5 12" id="KW-0067">ATP-binding</keyword>
<evidence type="ECO:0000256" key="2">
    <source>
        <dbReference type="ARBA" id="ARBA00022475"/>
    </source>
</evidence>
<evidence type="ECO:0000256" key="10">
    <source>
        <dbReference type="SAM" id="MobiDB-lite"/>
    </source>
</evidence>
<evidence type="ECO:0000256" key="1">
    <source>
        <dbReference type="ARBA" id="ARBA00022448"/>
    </source>
</evidence>
<dbReference type="GO" id="GO:0006829">
    <property type="term" value="P:zinc ion transport"/>
    <property type="evidence" value="ECO:0007669"/>
    <property type="project" value="UniProtKB-KW"/>
</dbReference>
<dbReference type="AlphaFoldDB" id="A0A919CSJ4"/>
<evidence type="ECO:0000256" key="4">
    <source>
        <dbReference type="ARBA" id="ARBA00022833"/>
    </source>
</evidence>
<dbReference type="InterPro" id="IPR017871">
    <property type="entry name" value="ABC_transporter-like_CS"/>
</dbReference>
<evidence type="ECO:0000313" key="12">
    <source>
        <dbReference type="EMBL" id="GHD58150.1"/>
    </source>
</evidence>
<dbReference type="InterPro" id="IPR003593">
    <property type="entry name" value="AAA+_ATPase"/>
</dbReference>
<dbReference type="Proteomes" id="UP000630353">
    <property type="component" value="Unassembled WGS sequence"/>
</dbReference>
<feature type="compositionally biased region" description="Basic residues" evidence="10">
    <location>
        <begin position="257"/>
        <end position="269"/>
    </location>
</feature>